<feature type="domain" description="DUF6457" evidence="1">
    <location>
        <begin position="10"/>
        <end position="93"/>
    </location>
</feature>
<organism evidence="2 3">
    <name type="scientific">Corynebacterium cystitidis DSM 20524</name>
    <dbReference type="NCBI Taxonomy" id="1121357"/>
    <lineage>
        <taxon>Bacteria</taxon>
        <taxon>Bacillati</taxon>
        <taxon>Actinomycetota</taxon>
        <taxon>Actinomycetes</taxon>
        <taxon>Mycobacteriales</taxon>
        <taxon>Corynebacteriaceae</taxon>
        <taxon>Corynebacterium</taxon>
    </lineage>
</organism>
<dbReference type="EMBL" id="FOGQ01000002">
    <property type="protein sequence ID" value="SER67672.1"/>
    <property type="molecule type" value="Genomic_DNA"/>
</dbReference>
<keyword evidence="3" id="KW-1185">Reference proteome</keyword>
<dbReference type="InterPro" id="IPR045598">
    <property type="entry name" value="DUF6457"/>
</dbReference>
<evidence type="ECO:0000313" key="2">
    <source>
        <dbReference type="EMBL" id="SER67672.1"/>
    </source>
</evidence>
<proteinExistence type="predicted"/>
<protein>
    <recommendedName>
        <fullName evidence="1">DUF6457 domain-containing protein</fullName>
    </recommendedName>
</protein>
<dbReference type="STRING" id="1121357.SAMN05661109_00775"/>
<sequence length="97" mass="10354">MAKDSPQEIASTHEWLNQASQTLQISPELTREVLGDLLDLTKNVAHGPSRPAAPVTAFLIGLSTGQAQEAGTSEEDLAAAVRERIAQINATLGEYQD</sequence>
<name>A0A1H9R4L5_9CORY</name>
<dbReference type="RefSeq" id="WP_092256411.1">
    <property type="nucleotide sequence ID" value="NZ_CP047199.1"/>
</dbReference>
<evidence type="ECO:0000313" key="3">
    <source>
        <dbReference type="Proteomes" id="UP000198929"/>
    </source>
</evidence>
<accession>A0A1H9R4L5</accession>
<gene>
    <name evidence="2" type="ORF">SAMN05661109_00775</name>
</gene>
<dbReference type="Pfam" id="PF20058">
    <property type="entry name" value="DUF6457"/>
    <property type="match status" value="1"/>
</dbReference>
<reference evidence="3" key="1">
    <citation type="submission" date="2016-10" db="EMBL/GenBank/DDBJ databases">
        <authorList>
            <person name="Varghese N."/>
            <person name="Submissions S."/>
        </authorList>
    </citation>
    <scope>NUCLEOTIDE SEQUENCE [LARGE SCALE GENOMIC DNA]</scope>
    <source>
        <strain evidence="3">DSM 20524</strain>
    </source>
</reference>
<evidence type="ECO:0000259" key="1">
    <source>
        <dbReference type="Pfam" id="PF20058"/>
    </source>
</evidence>
<dbReference type="AlphaFoldDB" id="A0A1H9R4L5"/>
<dbReference type="Proteomes" id="UP000198929">
    <property type="component" value="Unassembled WGS sequence"/>
</dbReference>